<dbReference type="RefSeq" id="WP_038531832.1">
    <property type="nucleotide sequence ID" value="NZ_HG315671.1"/>
</dbReference>
<accession>T2KPA0</accession>
<dbReference type="Proteomes" id="UP000016160">
    <property type="component" value="Chromosome"/>
</dbReference>
<sequence>MQDWKSLYKEHATLLTDKATAVRWIDLWHNQVNFLTTEHPFPTPAVFLSYRTLSTVDVSNKVQNVRVQVDVYLYYETFADTYRDSFNQDSALNFIDLMDTINAAFHGSEGENYSSMRRLGFAPVDTGNAGNLYRISYECTLMDYSAVKAYDDHEIKDLAIEQNDTPYDVS</sequence>
<evidence type="ECO:0000313" key="2">
    <source>
        <dbReference type="Proteomes" id="UP000016160"/>
    </source>
</evidence>
<protein>
    <submittedName>
        <fullName evidence="1">Uncharacterized protein</fullName>
    </submittedName>
</protein>
<gene>
    <name evidence="1" type="ORF">BN863_28730</name>
</gene>
<dbReference type="OrthoDB" id="1440513at2"/>
<dbReference type="HOGENOM" id="CLU_1553736_0_0_10"/>
<dbReference type="STRING" id="1347342.BN863_28730"/>
<proteinExistence type="predicted"/>
<name>T2KPA0_FORAG</name>
<dbReference type="PATRIC" id="fig|1347342.6.peg.2892"/>
<reference evidence="1 2" key="1">
    <citation type="journal article" date="2013" name="Appl. Environ. Microbiol.">
        <title>The genome of the alga-associated marine flavobacterium Formosa agariphila KMM 3901T reveals a broad potential for degradation of algal polysaccharides.</title>
        <authorList>
            <person name="Mann A.J."/>
            <person name="Hahnke R.L."/>
            <person name="Huang S."/>
            <person name="Werner J."/>
            <person name="Xing P."/>
            <person name="Barbeyron T."/>
            <person name="Huettel B."/>
            <person name="Stueber K."/>
            <person name="Reinhardt R."/>
            <person name="Harder J."/>
            <person name="Gloeckner F.O."/>
            <person name="Amann R.I."/>
            <person name="Teeling H."/>
        </authorList>
    </citation>
    <scope>NUCLEOTIDE SEQUENCE [LARGE SCALE GENOMIC DNA]</scope>
    <source>
        <strain evidence="2">DSM 15362 / KCTC 12365 / LMG 23005 / KMM 3901</strain>
    </source>
</reference>
<evidence type="ECO:0000313" key="1">
    <source>
        <dbReference type="EMBL" id="CDF80585.1"/>
    </source>
</evidence>
<dbReference type="eggNOG" id="ENOG5033WPZ">
    <property type="taxonomic scope" value="Bacteria"/>
</dbReference>
<dbReference type="AlphaFoldDB" id="T2KPA0"/>
<keyword evidence="2" id="KW-1185">Reference proteome</keyword>
<dbReference type="EMBL" id="HG315671">
    <property type="protein sequence ID" value="CDF80585.1"/>
    <property type="molecule type" value="Genomic_DNA"/>
</dbReference>
<organism evidence="1 2">
    <name type="scientific">Formosa agariphila (strain DSM 15362 / KCTC 12365 / LMG 23005 / KMM 3901 / M-2Alg 35-1)</name>
    <dbReference type="NCBI Taxonomy" id="1347342"/>
    <lineage>
        <taxon>Bacteria</taxon>
        <taxon>Pseudomonadati</taxon>
        <taxon>Bacteroidota</taxon>
        <taxon>Flavobacteriia</taxon>
        <taxon>Flavobacteriales</taxon>
        <taxon>Flavobacteriaceae</taxon>
        <taxon>Formosa</taxon>
    </lineage>
</organism>